<keyword evidence="2" id="KW-1185">Reference proteome</keyword>
<dbReference type="SUPFAM" id="SSF69118">
    <property type="entry name" value="AhpD-like"/>
    <property type="match status" value="1"/>
</dbReference>
<sequence>MTQTEHLQLINEFETHYGYDSQYMRDLLKTSPSGYQKFSDMLPLARHNELLDAESYWVSKFAAMKVQDCGECLQLNVKMALESDIDTEIVVAAVKDPDSLSNDLRDLYDYSTSIAKNEASDNALTDRMKARFSKGQLLEIGLSVSTAALFPTIKRALGITKSCSIIDISI</sequence>
<name>A0A545UFR8_9GAMM</name>
<accession>A0A545UFR8</accession>
<dbReference type="AlphaFoldDB" id="A0A545UFR8"/>
<gene>
    <name evidence="1" type="ORF">FLL46_07305</name>
</gene>
<reference evidence="1 2" key="1">
    <citation type="submission" date="2019-07" db="EMBL/GenBank/DDBJ databases">
        <title>Draft genome for Aliikangiella sp. M105.</title>
        <authorList>
            <person name="Wang G."/>
        </authorList>
    </citation>
    <scope>NUCLEOTIDE SEQUENCE [LARGE SCALE GENOMIC DNA]</scope>
    <source>
        <strain evidence="1 2">M105</strain>
    </source>
</reference>
<dbReference type="InterPro" id="IPR029032">
    <property type="entry name" value="AhpD-like"/>
</dbReference>
<proteinExistence type="predicted"/>
<comment type="caution">
    <text evidence="1">The sequence shown here is derived from an EMBL/GenBank/DDBJ whole genome shotgun (WGS) entry which is preliminary data.</text>
</comment>
<dbReference type="Proteomes" id="UP000315439">
    <property type="component" value="Unassembled WGS sequence"/>
</dbReference>
<evidence type="ECO:0000313" key="2">
    <source>
        <dbReference type="Proteomes" id="UP000315439"/>
    </source>
</evidence>
<evidence type="ECO:0000313" key="1">
    <source>
        <dbReference type="EMBL" id="TQV88324.1"/>
    </source>
</evidence>
<dbReference type="OrthoDB" id="287782at2"/>
<dbReference type="EMBL" id="VIKS01000004">
    <property type="protein sequence ID" value="TQV88324.1"/>
    <property type="molecule type" value="Genomic_DNA"/>
</dbReference>
<dbReference type="Gene3D" id="1.20.1290.10">
    <property type="entry name" value="AhpD-like"/>
    <property type="match status" value="1"/>
</dbReference>
<protein>
    <recommendedName>
        <fullName evidence="3">Carboxymuconolactone decarboxylase family protein</fullName>
    </recommendedName>
</protein>
<evidence type="ECO:0008006" key="3">
    <source>
        <dbReference type="Google" id="ProtNLM"/>
    </source>
</evidence>
<organism evidence="1 2">
    <name type="scientific">Aliikangiella coralliicola</name>
    <dbReference type="NCBI Taxonomy" id="2592383"/>
    <lineage>
        <taxon>Bacteria</taxon>
        <taxon>Pseudomonadati</taxon>
        <taxon>Pseudomonadota</taxon>
        <taxon>Gammaproteobacteria</taxon>
        <taxon>Oceanospirillales</taxon>
        <taxon>Pleioneaceae</taxon>
        <taxon>Aliikangiella</taxon>
    </lineage>
</organism>
<dbReference type="RefSeq" id="WP_142892832.1">
    <property type="nucleotide sequence ID" value="NZ_ML660162.1"/>
</dbReference>